<proteinExistence type="predicted"/>
<dbReference type="AlphaFoldDB" id="Q6ES19"/>
<organism evidence="2 3">
    <name type="scientific">Oryza sativa subsp. japonica</name>
    <name type="common">Rice</name>
    <dbReference type="NCBI Taxonomy" id="39947"/>
    <lineage>
        <taxon>Eukaryota</taxon>
        <taxon>Viridiplantae</taxon>
        <taxon>Streptophyta</taxon>
        <taxon>Embryophyta</taxon>
        <taxon>Tracheophyta</taxon>
        <taxon>Spermatophyta</taxon>
        <taxon>Magnoliopsida</taxon>
        <taxon>Liliopsida</taxon>
        <taxon>Poales</taxon>
        <taxon>Poaceae</taxon>
        <taxon>BOP clade</taxon>
        <taxon>Oryzoideae</taxon>
        <taxon>Oryzeae</taxon>
        <taxon>Oryzinae</taxon>
        <taxon>Oryza</taxon>
        <taxon>Oryza sativa</taxon>
    </lineage>
</organism>
<dbReference type="EMBL" id="AP005398">
    <property type="protein sequence ID" value="BAD28551.1"/>
    <property type="molecule type" value="Genomic_DNA"/>
</dbReference>
<protein>
    <submittedName>
        <fullName evidence="2">Uncharacterized protein</fullName>
    </submittedName>
</protein>
<name>Q6ES19_ORYSJ</name>
<sequence>MAVVTGRDGRAIVASGHGGGSGEAMRRDARVIIADGHDSDGRAKQRGWRHRTWPMTSP</sequence>
<reference evidence="3" key="2">
    <citation type="journal article" date="2008" name="Nucleic Acids Res.">
        <title>The rice annotation project database (RAP-DB): 2008 update.</title>
        <authorList>
            <consortium name="The rice annotation project (RAP)"/>
        </authorList>
    </citation>
    <scope>GENOME REANNOTATION</scope>
    <source>
        <strain evidence="3">cv. Nipponbare</strain>
    </source>
</reference>
<feature type="compositionally biased region" description="Basic and acidic residues" evidence="1">
    <location>
        <begin position="24"/>
        <end position="43"/>
    </location>
</feature>
<evidence type="ECO:0000313" key="2">
    <source>
        <dbReference type="EMBL" id="BAD28551.1"/>
    </source>
</evidence>
<accession>Q6ES19</accession>
<gene>
    <name evidence="2" type="primary">P0669G10.12</name>
</gene>
<evidence type="ECO:0000313" key="3">
    <source>
        <dbReference type="Proteomes" id="UP000000763"/>
    </source>
</evidence>
<evidence type="ECO:0000256" key="1">
    <source>
        <dbReference type="SAM" id="MobiDB-lite"/>
    </source>
</evidence>
<reference evidence="3" key="1">
    <citation type="journal article" date="2005" name="Nature">
        <title>The map-based sequence of the rice genome.</title>
        <authorList>
            <consortium name="International rice genome sequencing project (IRGSP)"/>
            <person name="Matsumoto T."/>
            <person name="Wu J."/>
            <person name="Kanamori H."/>
            <person name="Katayose Y."/>
            <person name="Fujisawa M."/>
            <person name="Namiki N."/>
            <person name="Mizuno H."/>
            <person name="Yamamoto K."/>
            <person name="Antonio B.A."/>
            <person name="Baba T."/>
            <person name="Sakata K."/>
            <person name="Nagamura Y."/>
            <person name="Aoki H."/>
            <person name="Arikawa K."/>
            <person name="Arita K."/>
            <person name="Bito T."/>
            <person name="Chiden Y."/>
            <person name="Fujitsuka N."/>
            <person name="Fukunaka R."/>
            <person name="Hamada M."/>
            <person name="Harada C."/>
            <person name="Hayashi A."/>
            <person name="Hijishita S."/>
            <person name="Honda M."/>
            <person name="Hosokawa S."/>
            <person name="Ichikawa Y."/>
            <person name="Idonuma A."/>
            <person name="Iijima M."/>
            <person name="Ikeda M."/>
            <person name="Ikeno M."/>
            <person name="Ito K."/>
            <person name="Ito S."/>
            <person name="Ito T."/>
            <person name="Ito Y."/>
            <person name="Ito Y."/>
            <person name="Iwabuchi A."/>
            <person name="Kamiya K."/>
            <person name="Karasawa W."/>
            <person name="Kurita K."/>
            <person name="Katagiri S."/>
            <person name="Kikuta A."/>
            <person name="Kobayashi H."/>
            <person name="Kobayashi N."/>
            <person name="Machita K."/>
            <person name="Maehara T."/>
            <person name="Masukawa M."/>
            <person name="Mizubayashi T."/>
            <person name="Mukai Y."/>
            <person name="Nagasaki H."/>
            <person name="Nagata Y."/>
            <person name="Naito S."/>
            <person name="Nakashima M."/>
            <person name="Nakama Y."/>
            <person name="Nakamichi Y."/>
            <person name="Nakamura M."/>
            <person name="Meguro A."/>
            <person name="Negishi M."/>
            <person name="Ohta I."/>
            <person name="Ohta T."/>
            <person name="Okamoto M."/>
            <person name="Ono N."/>
            <person name="Saji S."/>
            <person name="Sakaguchi M."/>
            <person name="Sakai K."/>
            <person name="Shibata M."/>
            <person name="Shimokawa T."/>
            <person name="Song J."/>
            <person name="Takazaki Y."/>
            <person name="Terasawa K."/>
            <person name="Tsugane M."/>
            <person name="Tsuji K."/>
            <person name="Ueda S."/>
            <person name="Waki K."/>
            <person name="Yamagata H."/>
            <person name="Yamamoto M."/>
            <person name="Yamamoto S."/>
            <person name="Yamane H."/>
            <person name="Yoshiki S."/>
            <person name="Yoshihara R."/>
            <person name="Yukawa K."/>
            <person name="Zhong H."/>
            <person name="Yano M."/>
            <person name="Yuan Q."/>
            <person name="Ouyang S."/>
            <person name="Liu J."/>
            <person name="Jones K.M."/>
            <person name="Gansberger K."/>
            <person name="Moffat K."/>
            <person name="Hill J."/>
            <person name="Bera J."/>
            <person name="Fadrosh D."/>
            <person name="Jin S."/>
            <person name="Johri S."/>
            <person name="Kim M."/>
            <person name="Overton L."/>
            <person name="Reardon M."/>
            <person name="Tsitrin T."/>
            <person name="Vuong H."/>
            <person name="Weaver B."/>
            <person name="Ciecko A."/>
            <person name="Tallon L."/>
            <person name="Jackson J."/>
            <person name="Pai G."/>
            <person name="Aken S.V."/>
            <person name="Utterback T."/>
            <person name="Reidmuller S."/>
            <person name="Feldblyum T."/>
            <person name="Hsiao J."/>
            <person name="Zismann V."/>
            <person name="Iobst S."/>
            <person name="de Vazeille A.R."/>
            <person name="Buell C.R."/>
            <person name="Ying K."/>
            <person name="Li Y."/>
            <person name="Lu T."/>
            <person name="Huang Y."/>
            <person name="Zhao Q."/>
            <person name="Feng Q."/>
            <person name="Zhang L."/>
            <person name="Zhu J."/>
            <person name="Weng Q."/>
            <person name="Mu J."/>
            <person name="Lu Y."/>
            <person name="Fan D."/>
            <person name="Liu Y."/>
            <person name="Guan J."/>
            <person name="Zhang Y."/>
            <person name="Yu S."/>
            <person name="Liu X."/>
            <person name="Zhang Y."/>
            <person name="Hong G."/>
            <person name="Han B."/>
            <person name="Choisne N."/>
            <person name="Demange N."/>
            <person name="Orjeda G."/>
            <person name="Samain S."/>
            <person name="Cattolico L."/>
            <person name="Pelletier E."/>
            <person name="Couloux A."/>
            <person name="Segurens B."/>
            <person name="Wincker P."/>
            <person name="D'Hont A."/>
            <person name="Scarpelli C."/>
            <person name="Weissenbach J."/>
            <person name="Salanoubat M."/>
            <person name="Quetier F."/>
            <person name="Yu Y."/>
            <person name="Kim H.R."/>
            <person name="Rambo T."/>
            <person name="Currie J."/>
            <person name="Collura K."/>
            <person name="Luo M."/>
            <person name="Yang T."/>
            <person name="Ammiraju J.S.S."/>
            <person name="Engler F."/>
            <person name="Soderlund C."/>
            <person name="Wing R.A."/>
            <person name="Palmer L.E."/>
            <person name="de la Bastide M."/>
            <person name="Spiegel L."/>
            <person name="Nascimento L."/>
            <person name="Zutavern T."/>
            <person name="O'Shaughnessy A."/>
            <person name="Dike S."/>
            <person name="Dedhia N."/>
            <person name="Preston R."/>
            <person name="Balija V."/>
            <person name="McCombie W.R."/>
            <person name="Chow T."/>
            <person name="Chen H."/>
            <person name="Chung M."/>
            <person name="Chen C."/>
            <person name="Shaw J."/>
            <person name="Wu H."/>
            <person name="Hsiao K."/>
            <person name="Chao Y."/>
            <person name="Chu M."/>
            <person name="Cheng C."/>
            <person name="Hour A."/>
            <person name="Lee P."/>
            <person name="Lin S."/>
            <person name="Lin Y."/>
            <person name="Liou J."/>
            <person name="Liu S."/>
            <person name="Hsing Y."/>
            <person name="Raghuvanshi S."/>
            <person name="Mohanty A."/>
            <person name="Bharti A.K."/>
            <person name="Gaur A."/>
            <person name="Gupta V."/>
            <person name="Kumar D."/>
            <person name="Ravi V."/>
            <person name="Vij S."/>
            <person name="Kapur A."/>
            <person name="Khurana P."/>
            <person name="Khurana P."/>
            <person name="Khurana J.P."/>
            <person name="Tyagi A.K."/>
            <person name="Gaikwad K."/>
            <person name="Singh A."/>
            <person name="Dalal V."/>
            <person name="Srivastava S."/>
            <person name="Dixit A."/>
            <person name="Pal A.K."/>
            <person name="Ghazi I.A."/>
            <person name="Yadav M."/>
            <person name="Pandit A."/>
            <person name="Bhargava A."/>
            <person name="Sureshbabu K."/>
            <person name="Batra K."/>
            <person name="Sharma T.R."/>
            <person name="Mohapatra T."/>
            <person name="Singh N.K."/>
            <person name="Messing J."/>
            <person name="Nelson A.B."/>
            <person name="Fuks G."/>
            <person name="Kavchok S."/>
            <person name="Keizer G."/>
            <person name="Linton E."/>
            <person name="Llaca V."/>
            <person name="Song R."/>
            <person name="Tanyolac B."/>
            <person name="Young S."/>
            <person name="Ho-Il K."/>
            <person name="Hahn J.H."/>
            <person name="Sangsakoo G."/>
            <person name="Vanavichit A."/>
            <person name="de Mattos Luiz.A.T."/>
            <person name="Zimmer P.D."/>
            <person name="Malone G."/>
            <person name="Dellagostin O."/>
            <person name="de Oliveira A.C."/>
            <person name="Bevan M."/>
            <person name="Bancroft I."/>
            <person name="Minx P."/>
            <person name="Cordum H."/>
            <person name="Wilson R."/>
            <person name="Cheng Z."/>
            <person name="Jin W."/>
            <person name="Jiang J."/>
            <person name="Leong S.A."/>
            <person name="Iwama H."/>
            <person name="Gojobori T."/>
            <person name="Itoh T."/>
            <person name="Niimura Y."/>
            <person name="Fujii Y."/>
            <person name="Habara T."/>
            <person name="Sakai H."/>
            <person name="Sato Y."/>
            <person name="Wilson G."/>
            <person name="Kumar K."/>
            <person name="McCouch S."/>
            <person name="Juretic N."/>
            <person name="Hoen D."/>
            <person name="Wright S."/>
            <person name="Bruskiewich R."/>
            <person name="Bureau T."/>
            <person name="Miyao A."/>
            <person name="Hirochika H."/>
            <person name="Nishikawa T."/>
            <person name="Kadowaki K."/>
            <person name="Sugiura M."/>
            <person name="Burr B."/>
            <person name="Sasaki T."/>
        </authorList>
    </citation>
    <scope>NUCLEOTIDE SEQUENCE [LARGE SCALE GENOMIC DNA]</scope>
    <source>
        <strain evidence="3">cv. Nipponbare</strain>
    </source>
</reference>
<feature type="region of interest" description="Disordered" evidence="1">
    <location>
        <begin position="1"/>
        <end position="58"/>
    </location>
</feature>
<dbReference type="Proteomes" id="UP000000763">
    <property type="component" value="Chromosome 2"/>
</dbReference>